<evidence type="ECO:0000313" key="4">
    <source>
        <dbReference type="Proteomes" id="UP000285301"/>
    </source>
</evidence>
<feature type="region of interest" description="Disordered" evidence="1">
    <location>
        <begin position="30"/>
        <end position="52"/>
    </location>
</feature>
<feature type="domain" description="Primase C-terminal 2" evidence="2">
    <location>
        <begin position="284"/>
        <end position="358"/>
    </location>
</feature>
<dbReference type="GO" id="GO:0016817">
    <property type="term" value="F:hydrolase activity, acting on acid anhydrides"/>
    <property type="evidence" value="ECO:0007669"/>
    <property type="project" value="InterPro"/>
</dbReference>
<feature type="compositionally biased region" description="Low complexity" evidence="1">
    <location>
        <begin position="39"/>
        <end position="52"/>
    </location>
</feature>
<feature type="compositionally biased region" description="Basic and acidic residues" evidence="1">
    <location>
        <begin position="260"/>
        <end position="276"/>
    </location>
</feature>
<gene>
    <name evidence="3" type="ORF">B4U79_16406</name>
</gene>
<dbReference type="InterPro" id="IPR014819">
    <property type="entry name" value="PriCT_2"/>
</dbReference>
<dbReference type="Proteomes" id="UP000285301">
    <property type="component" value="Unassembled WGS sequence"/>
</dbReference>
<feature type="region of interest" description="Disordered" evidence="1">
    <location>
        <begin position="228"/>
        <end position="276"/>
    </location>
</feature>
<evidence type="ECO:0000256" key="1">
    <source>
        <dbReference type="SAM" id="MobiDB-lite"/>
    </source>
</evidence>
<evidence type="ECO:0000259" key="2">
    <source>
        <dbReference type="Pfam" id="PF08707"/>
    </source>
</evidence>
<organism evidence="3 4">
    <name type="scientific">Dinothrombium tinctorium</name>
    <dbReference type="NCBI Taxonomy" id="1965070"/>
    <lineage>
        <taxon>Eukaryota</taxon>
        <taxon>Metazoa</taxon>
        <taxon>Ecdysozoa</taxon>
        <taxon>Arthropoda</taxon>
        <taxon>Chelicerata</taxon>
        <taxon>Arachnida</taxon>
        <taxon>Acari</taxon>
        <taxon>Acariformes</taxon>
        <taxon>Trombidiformes</taxon>
        <taxon>Prostigmata</taxon>
        <taxon>Anystina</taxon>
        <taxon>Parasitengona</taxon>
        <taxon>Trombidioidea</taxon>
        <taxon>Trombidiidae</taxon>
        <taxon>Dinothrombium</taxon>
    </lineage>
</organism>
<dbReference type="OrthoDB" id="2442727at2759"/>
<name>A0A443QN92_9ACAR</name>
<evidence type="ECO:0000313" key="3">
    <source>
        <dbReference type="EMBL" id="RWS04498.1"/>
    </source>
</evidence>
<keyword evidence="4" id="KW-1185">Reference proteome</keyword>
<dbReference type="AlphaFoldDB" id="A0A443QN92"/>
<sequence>MHSELDRITRSLFREDINFSYKEVQSYNMSQNGNNSIPEESGVGEASGSSNSHVTSQCVVEPFSRRIDSMVSYPCKDKVPQVKEWNKLTKKRPHAAGTQFGLLCGKTNGFLVVDCDLLKKSDPKLYVDGLYAWNEWIKQHGDVCGPRVKTGSGGLHVYFCYDPEIPGFNQQLDGSLVSAEHAGKKIKIDVLTDEKNVIAPGSPNYEYLTEEDKRRPLVPLPPWLKEILTTSNQPAKKRRMQETRAQHTKETQKKQPKKAKLQEAKQNNEQRNKVDRHTLQAKVEELDASHAASYDTWTRVLWAICNTARENNYDALDIAVEFSRKCPTKFRGEEDVRKVYEQARNYDGLGFRYIVSLAGRNSDTRSNCLRLLRERLARASEKQVLPVAVNAIERVHRDGSLMTVSYTDECGARTSLKVHTAYAAVYDNYGKFWAADARQPNGKKLALLEAQTS</sequence>
<dbReference type="Pfam" id="PF08707">
    <property type="entry name" value="PriCT_2"/>
    <property type="match status" value="1"/>
</dbReference>
<protein>
    <submittedName>
        <fullName evidence="3">ATPase-like protein</fullName>
    </submittedName>
</protein>
<comment type="caution">
    <text evidence="3">The sequence shown here is derived from an EMBL/GenBank/DDBJ whole genome shotgun (WGS) entry which is preliminary data.</text>
</comment>
<dbReference type="SUPFAM" id="SSF56747">
    <property type="entry name" value="Prim-pol domain"/>
    <property type="match status" value="1"/>
</dbReference>
<reference evidence="3 4" key="1">
    <citation type="journal article" date="2018" name="Gigascience">
        <title>Genomes of trombidid mites reveal novel predicted allergens and laterally-transferred genes associated with secondary metabolism.</title>
        <authorList>
            <person name="Dong X."/>
            <person name="Chaisiri K."/>
            <person name="Xia D."/>
            <person name="Armstrong S.D."/>
            <person name="Fang Y."/>
            <person name="Donnelly M.J."/>
            <person name="Kadowaki T."/>
            <person name="McGarry J.W."/>
            <person name="Darby A.C."/>
            <person name="Makepeace B.L."/>
        </authorList>
    </citation>
    <scope>NUCLEOTIDE SEQUENCE [LARGE SCALE GENOMIC DNA]</scope>
    <source>
        <strain evidence="3">UoL-WK</strain>
    </source>
</reference>
<proteinExistence type="predicted"/>
<accession>A0A443QN92</accession>
<dbReference type="EMBL" id="NCKU01005493">
    <property type="protein sequence ID" value="RWS04498.1"/>
    <property type="molecule type" value="Genomic_DNA"/>
</dbReference>
<feature type="compositionally biased region" description="Basic and acidic residues" evidence="1">
    <location>
        <begin position="240"/>
        <end position="253"/>
    </location>
</feature>